<feature type="compositionally biased region" description="Basic and acidic residues" evidence="1">
    <location>
        <begin position="36"/>
        <end position="51"/>
    </location>
</feature>
<dbReference type="InterPro" id="IPR002197">
    <property type="entry name" value="HTH_Fis"/>
</dbReference>
<feature type="domain" description="GAF" evidence="2">
    <location>
        <begin position="71"/>
        <end position="199"/>
    </location>
</feature>
<dbReference type="InterPro" id="IPR009057">
    <property type="entry name" value="Homeodomain-like_sf"/>
</dbReference>
<dbReference type="SUPFAM" id="SSF46689">
    <property type="entry name" value="Homeodomain-like"/>
    <property type="match status" value="1"/>
</dbReference>
<accession>A0A840SRV0</accession>
<dbReference type="PRINTS" id="PR01590">
    <property type="entry name" value="HTHFIS"/>
</dbReference>
<dbReference type="RefSeq" id="WP_184151809.1">
    <property type="nucleotide sequence ID" value="NZ_JACHFM010000003.1"/>
</dbReference>
<protein>
    <submittedName>
        <fullName evidence="4">Transcriptional regulator of acetoin/glycerol metabolism</fullName>
    </submittedName>
</protein>
<evidence type="ECO:0000259" key="3">
    <source>
        <dbReference type="Pfam" id="PF02954"/>
    </source>
</evidence>
<evidence type="ECO:0000259" key="2">
    <source>
        <dbReference type="Pfam" id="PF01590"/>
    </source>
</evidence>
<dbReference type="GO" id="GO:0043565">
    <property type="term" value="F:sequence-specific DNA binding"/>
    <property type="evidence" value="ECO:0007669"/>
    <property type="project" value="InterPro"/>
</dbReference>
<evidence type="ECO:0000313" key="4">
    <source>
        <dbReference type="EMBL" id="MBB5223278.1"/>
    </source>
</evidence>
<feature type="compositionally biased region" description="Low complexity" evidence="1">
    <location>
        <begin position="21"/>
        <end position="35"/>
    </location>
</feature>
<organism evidence="4 5">
    <name type="scientific">Amaricoccus macauensis</name>
    <dbReference type="NCBI Taxonomy" id="57001"/>
    <lineage>
        <taxon>Bacteria</taxon>
        <taxon>Pseudomonadati</taxon>
        <taxon>Pseudomonadota</taxon>
        <taxon>Alphaproteobacteria</taxon>
        <taxon>Rhodobacterales</taxon>
        <taxon>Paracoccaceae</taxon>
        <taxon>Amaricoccus</taxon>
    </lineage>
</organism>
<dbReference type="SUPFAM" id="SSF55781">
    <property type="entry name" value="GAF domain-like"/>
    <property type="match status" value="1"/>
</dbReference>
<reference evidence="4 5" key="1">
    <citation type="submission" date="2020-08" db="EMBL/GenBank/DDBJ databases">
        <title>Genomic Encyclopedia of Type Strains, Phase IV (KMG-IV): sequencing the most valuable type-strain genomes for metagenomic binning, comparative biology and taxonomic classification.</title>
        <authorList>
            <person name="Goeker M."/>
        </authorList>
    </citation>
    <scope>NUCLEOTIDE SEQUENCE [LARGE SCALE GENOMIC DNA]</scope>
    <source>
        <strain evidence="4 5">DSM 101730</strain>
    </source>
</reference>
<gene>
    <name evidence="4" type="ORF">HNP73_003225</name>
</gene>
<evidence type="ECO:0000256" key="1">
    <source>
        <dbReference type="SAM" id="MobiDB-lite"/>
    </source>
</evidence>
<proteinExistence type="predicted"/>
<keyword evidence="5" id="KW-1185">Reference proteome</keyword>
<dbReference type="Pfam" id="PF01590">
    <property type="entry name" value="GAF"/>
    <property type="match status" value="1"/>
</dbReference>
<evidence type="ECO:0000313" key="5">
    <source>
        <dbReference type="Proteomes" id="UP000549457"/>
    </source>
</evidence>
<dbReference type="AlphaFoldDB" id="A0A840SRV0"/>
<dbReference type="Pfam" id="PF02954">
    <property type="entry name" value="HTH_8"/>
    <property type="match status" value="1"/>
</dbReference>
<dbReference type="InterPro" id="IPR003018">
    <property type="entry name" value="GAF"/>
</dbReference>
<dbReference type="InterPro" id="IPR029016">
    <property type="entry name" value="GAF-like_dom_sf"/>
</dbReference>
<dbReference type="Proteomes" id="UP000549457">
    <property type="component" value="Unassembled WGS sequence"/>
</dbReference>
<name>A0A840SRV0_9RHOB</name>
<feature type="region of interest" description="Disordered" evidence="1">
    <location>
        <begin position="19"/>
        <end position="51"/>
    </location>
</feature>
<dbReference type="Gene3D" id="3.30.450.40">
    <property type="match status" value="1"/>
</dbReference>
<sequence length="322" mass="34210">MARSTPRPAARHAARVEATLASNAPARSALAASWRRSSEHHKLDPAADAAPHRLGEAELRDHRDAMGPLLHAARPSLDRLYQAVGGSGCCVLLADSNGVPVDRRGASVDDPVFRGWGLWTGAVWDESSVGTNGIGTCLIEHRPLTIHRDQHFLAKNASLSCSAAPIWDHDAKLAGVLDVSSCRADLADGFVDLIRLALADAARRIEAEVFRLAFPDARIVLAENGGLLAVDRDDLIVGASRAARQELGLTAERLGTPLPARDLLETGRACESLDHAERAVLTRALARAGGNVSAAAAALGISRATLHRKLKRDPSVRPSRAN</sequence>
<dbReference type="Gene3D" id="1.10.10.60">
    <property type="entry name" value="Homeodomain-like"/>
    <property type="match status" value="1"/>
</dbReference>
<comment type="caution">
    <text evidence="4">The sequence shown here is derived from an EMBL/GenBank/DDBJ whole genome shotgun (WGS) entry which is preliminary data.</text>
</comment>
<dbReference type="EMBL" id="JACHFM010000003">
    <property type="protein sequence ID" value="MBB5223278.1"/>
    <property type="molecule type" value="Genomic_DNA"/>
</dbReference>
<feature type="domain" description="DNA binding HTH" evidence="3">
    <location>
        <begin position="274"/>
        <end position="312"/>
    </location>
</feature>